<feature type="binding site" evidence="8">
    <location>
        <position position="101"/>
    </location>
    <ligand>
        <name>Mg(2+)</name>
        <dbReference type="ChEBI" id="CHEBI:18420"/>
    </ligand>
</feature>
<keyword evidence="10" id="KW-0548">Nucleotidyltransferase</keyword>
<feature type="binding site" evidence="8">
    <location>
        <position position="53"/>
    </location>
    <ligand>
        <name>GTP</name>
        <dbReference type="ChEBI" id="CHEBI:37565"/>
    </ligand>
</feature>
<evidence type="ECO:0000256" key="6">
    <source>
        <dbReference type="ARBA" id="ARBA00023134"/>
    </source>
</evidence>
<keyword evidence="7 8" id="KW-0501">Molybdenum cofactor biosynthesis</keyword>
<dbReference type="NCBIfam" id="TIGR02665">
    <property type="entry name" value="molyb_mobA"/>
    <property type="match status" value="1"/>
</dbReference>
<evidence type="ECO:0000313" key="10">
    <source>
        <dbReference type="EMBL" id="TDO16734.1"/>
    </source>
</evidence>
<feature type="binding site" evidence="8">
    <location>
        <position position="101"/>
    </location>
    <ligand>
        <name>GTP</name>
        <dbReference type="ChEBI" id="CHEBI:37565"/>
    </ligand>
</feature>
<dbReference type="AlphaFoldDB" id="A0A4R6I5H1"/>
<keyword evidence="1 8" id="KW-0963">Cytoplasm</keyword>
<name>A0A4R6I5H1_9GAMM</name>
<dbReference type="EMBL" id="SNWH01000001">
    <property type="protein sequence ID" value="TDO16734.1"/>
    <property type="molecule type" value="Genomic_DNA"/>
</dbReference>
<evidence type="ECO:0000256" key="5">
    <source>
        <dbReference type="ARBA" id="ARBA00022842"/>
    </source>
</evidence>
<evidence type="ECO:0000256" key="3">
    <source>
        <dbReference type="ARBA" id="ARBA00022723"/>
    </source>
</evidence>
<feature type="binding site" evidence="8">
    <location>
        <begin position="12"/>
        <end position="14"/>
    </location>
    <ligand>
        <name>GTP</name>
        <dbReference type="ChEBI" id="CHEBI:37565"/>
    </ligand>
</feature>
<evidence type="ECO:0000256" key="2">
    <source>
        <dbReference type="ARBA" id="ARBA00022679"/>
    </source>
</evidence>
<evidence type="ECO:0000256" key="7">
    <source>
        <dbReference type="ARBA" id="ARBA00023150"/>
    </source>
</evidence>
<keyword evidence="11" id="KW-1185">Reference proteome</keyword>
<dbReference type="InterPro" id="IPR025877">
    <property type="entry name" value="MobA-like_NTP_Trfase"/>
</dbReference>
<evidence type="ECO:0000256" key="8">
    <source>
        <dbReference type="HAMAP-Rule" id="MF_00316"/>
    </source>
</evidence>
<dbReference type="CDD" id="cd02503">
    <property type="entry name" value="MobA"/>
    <property type="match status" value="1"/>
</dbReference>
<dbReference type="EC" id="2.7.7.77" evidence="8"/>
<accession>A0A4R6I5H1</accession>
<keyword evidence="6 8" id="KW-0342">GTP-binding</keyword>
<keyword evidence="3 8" id="KW-0479">Metal-binding</keyword>
<dbReference type="OrthoDB" id="9788394at2"/>
<dbReference type="InterPro" id="IPR013482">
    <property type="entry name" value="Molybde_CF_guanTrfase"/>
</dbReference>
<keyword evidence="4 8" id="KW-0547">Nucleotide-binding</keyword>
<dbReference type="GO" id="GO:0061603">
    <property type="term" value="F:molybdenum cofactor guanylyltransferase activity"/>
    <property type="evidence" value="ECO:0007669"/>
    <property type="project" value="UniProtKB-EC"/>
</dbReference>
<comment type="subcellular location">
    <subcellularLocation>
        <location evidence="8">Cytoplasm</location>
    </subcellularLocation>
</comment>
<dbReference type="SUPFAM" id="SSF53448">
    <property type="entry name" value="Nucleotide-diphospho-sugar transferases"/>
    <property type="match status" value="1"/>
</dbReference>
<comment type="caution">
    <text evidence="10">The sequence shown here is derived from an EMBL/GenBank/DDBJ whole genome shotgun (WGS) entry which is preliminary data.</text>
</comment>
<keyword evidence="5 8" id="KW-0460">Magnesium</keyword>
<dbReference type="GO" id="GO:0046872">
    <property type="term" value="F:metal ion binding"/>
    <property type="evidence" value="ECO:0007669"/>
    <property type="project" value="UniProtKB-KW"/>
</dbReference>
<gene>
    <name evidence="8" type="primary">mobA</name>
    <name evidence="10" type="ORF">DFO68_101265</name>
</gene>
<evidence type="ECO:0000256" key="1">
    <source>
        <dbReference type="ARBA" id="ARBA00022490"/>
    </source>
</evidence>
<dbReference type="PANTHER" id="PTHR19136:SF81">
    <property type="entry name" value="MOLYBDENUM COFACTOR GUANYLYLTRANSFERASE"/>
    <property type="match status" value="1"/>
</dbReference>
<dbReference type="Gene3D" id="3.90.550.10">
    <property type="entry name" value="Spore Coat Polysaccharide Biosynthesis Protein SpsA, Chain A"/>
    <property type="match status" value="1"/>
</dbReference>
<dbReference type="GO" id="GO:0005737">
    <property type="term" value="C:cytoplasm"/>
    <property type="evidence" value="ECO:0007669"/>
    <property type="project" value="UniProtKB-SubCell"/>
</dbReference>
<proteinExistence type="inferred from homology"/>
<comment type="function">
    <text evidence="8">Transfers a GMP moiety from GTP to Mo-molybdopterin (Mo-MPT) cofactor (Moco or molybdenum cofactor) to form Mo-molybdopterin guanine dinucleotide (Mo-MGD) cofactor.</text>
</comment>
<dbReference type="GO" id="GO:0005525">
    <property type="term" value="F:GTP binding"/>
    <property type="evidence" value="ECO:0007669"/>
    <property type="project" value="UniProtKB-UniRule"/>
</dbReference>
<dbReference type="Proteomes" id="UP000295150">
    <property type="component" value="Unassembled WGS sequence"/>
</dbReference>
<protein>
    <recommendedName>
        <fullName evidence="8">Molybdenum cofactor guanylyltransferase</fullName>
        <shortName evidence="8">MoCo guanylyltransferase</shortName>
        <ecNumber evidence="8">2.7.7.77</ecNumber>
    </recommendedName>
    <alternativeName>
        <fullName evidence="8">GTP:molybdopterin guanylyltransferase</fullName>
    </alternativeName>
    <alternativeName>
        <fullName evidence="8">Mo-MPT guanylyltransferase</fullName>
    </alternativeName>
    <alternativeName>
        <fullName evidence="8">Molybdopterin guanylyltransferase</fullName>
    </alternativeName>
    <alternativeName>
        <fullName evidence="8">Molybdopterin-guanine dinucleotide synthase</fullName>
        <shortName evidence="8">MGD synthase</shortName>
    </alternativeName>
</protein>
<comment type="domain">
    <text evidence="8">The N-terminal domain determines nucleotide recognition and specific binding, while the C-terminal domain determines the specific binding to the target protein.</text>
</comment>
<dbReference type="HAMAP" id="MF_00316">
    <property type="entry name" value="MobA"/>
    <property type="match status" value="1"/>
</dbReference>
<evidence type="ECO:0000313" key="11">
    <source>
        <dbReference type="Proteomes" id="UP000295150"/>
    </source>
</evidence>
<comment type="similarity">
    <text evidence="8">Belongs to the MobA family.</text>
</comment>
<comment type="cofactor">
    <cofactor evidence="8">
        <name>Mg(2+)</name>
        <dbReference type="ChEBI" id="CHEBI:18420"/>
    </cofactor>
</comment>
<comment type="subunit">
    <text evidence="8">Monomer.</text>
</comment>
<feature type="domain" description="MobA-like NTP transferase" evidence="9">
    <location>
        <begin position="9"/>
        <end position="172"/>
    </location>
</feature>
<dbReference type="Pfam" id="PF12804">
    <property type="entry name" value="NTP_transf_3"/>
    <property type="match status" value="1"/>
</dbReference>
<feature type="binding site" evidence="8">
    <location>
        <position position="25"/>
    </location>
    <ligand>
        <name>GTP</name>
        <dbReference type="ChEBI" id="CHEBI:37565"/>
    </ligand>
</feature>
<evidence type="ECO:0000256" key="4">
    <source>
        <dbReference type="ARBA" id="ARBA00022741"/>
    </source>
</evidence>
<reference evidence="10 11" key="1">
    <citation type="submission" date="2019-03" db="EMBL/GenBank/DDBJ databases">
        <title>Freshwater and sediment microbial communities from various areas in North America, analyzing microbe dynamics in response to fracking.</title>
        <authorList>
            <person name="Lamendella R."/>
        </authorList>
    </citation>
    <scope>NUCLEOTIDE SEQUENCE [LARGE SCALE GENOMIC DNA]</scope>
    <source>
        <strain evidence="10 11">1_TX</strain>
    </source>
</reference>
<dbReference type="InterPro" id="IPR029044">
    <property type="entry name" value="Nucleotide-diphossugar_trans"/>
</dbReference>
<sequence>MITRDELTGLILAGGQGRRMGGRDKGLEPFLGRPLVAHVRDRLAGRVVEVLINANRNAEAYAPFSDRVIVDAEGGFQGPLMGIYSGLRAATTPWLLVVPCDSPALPRDLVDRMVARLAASDGQHQGEGDIAVAFDGERLHPVVALIRTALVDDLAMALAAGERKIDRWYARHAWCRVDVSDCPDAFANLNSDDEKQRLERVLSEAPSAAKQRSPQVASD</sequence>
<comment type="catalytic activity">
    <reaction evidence="8">
        <text>Mo-molybdopterin + GTP + H(+) = Mo-molybdopterin guanine dinucleotide + diphosphate</text>
        <dbReference type="Rhea" id="RHEA:34243"/>
        <dbReference type="ChEBI" id="CHEBI:15378"/>
        <dbReference type="ChEBI" id="CHEBI:33019"/>
        <dbReference type="ChEBI" id="CHEBI:37565"/>
        <dbReference type="ChEBI" id="CHEBI:71302"/>
        <dbReference type="ChEBI" id="CHEBI:71310"/>
        <dbReference type="EC" id="2.7.7.77"/>
    </reaction>
</comment>
<dbReference type="PANTHER" id="PTHR19136">
    <property type="entry name" value="MOLYBDENUM COFACTOR GUANYLYLTRANSFERASE"/>
    <property type="match status" value="1"/>
</dbReference>
<evidence type="ECO:0000259" key="9">
    <source>
        <dbReference type="Pfam" id="PF12804"/>
    </source>
</evidence>
<dbReference type="RefSeq" id="WP_133481284.1">
    <property type="nucleotide sequence ID" value="NZ_SNWH01000001.1"/>
</dbReference>
<keyword evidence="2 8" id="KW-0808">Transferase</keyword>
<dbReference type="GO" id="GO:1902758">
    <property type="term" value="P:bis(molybdopterin guanine dinucleotide)molybdenum biosynthetic process"/>
    <property type="evidence" value="ECO:0007669"/>
    <property type="project" value="TreeGrafter"/>
</dbReference>
<organism evidence="10 11">
    <name type="scientific">Halomonas ventosae</name>
    <dbReference type="NCBI Taxonomy" id="229007"/>
    <lineage>
        <taxon>Bacteria</taxon>
        <taxon>Pseudomonadati</taxon>
        <taxon>Pseudomonadota</taxon>
        <taxon>Gammaproteobacteria</taxon>
        <taxon>Oceanospirillales</taxon>
        <taxon>Halomonadaceae</taxon>
        <taxon>Halomonas</taxon>
    </lineage>
</organism>
<feature type="binding site" evidence="8">
    <location>
        <position position="71"/>
    </location>
    <ligand>
        <name>GTP</name>
        <dbReference type="ChEBI" id="CHEBI:37565"/>
    </ligand>
</feature>